<dbReference type="GO" id="GO:0007338">
    <property type="term" value="P:single fertilization"/>
    <property type="evidence" value="ECO:0007669"/>
    <property type="project" value="TreeGrafter"/>
</dbReference>
<keyword evidence="2" id="KW-0406">Ion transport</keyword>
<evidence type="ECO:0000313" key="5">
    <source>
        <dbReference type="WBParaSite" id="Hba_19154"/>
    </source>
</evidence>
<keyword evidence="1" id="KW-0813">Transport</keyword>
<dbReference type="PANTHER" id="PTHR10117">
    <property type="entry name" value="TRANSIENT RECEPTOR POTENTIAL CHANNEL"/>
    <property type="match status" value="1"/>
</dbReference>
<dbReference type="GO" id="GO:0005886">
    <property type="term" value="C:plasma membrane"/>
    <property type="evidence" value="ECO:0007669"/>
    <property type="project" value="TreeGrafter"/>
</dbReference>
<protein>
    <submittedName>
        <fullName evidence="5">ANK_REP_REGION domain-containing protein</fullName>
    </submittedName>
</protein>
<proteinExistence type="predicted"/>
<dbReference type="GO" id="GO:0015279">
    <property type="term" value="F:store-operated calcium channel activity"/>
    <property type="evidence" value="ECO:0007669"/>
    <property type="project" value="TreeGrafter"/>
</dbReference>
<dbReference type="InterPro" id="IPR036770">
    <property type="entry name" value="Ankyrin_rpt-contain_sf"/>
</dbReference>
<sequence length="180" mass="20361">MGGKVRMTPRVLGKKNLGRLKVPDNYNVDKDEGYDGHLQWDGDSDKVLCMQWEFCEKISKFRETSNSSEVMMVFELLGVMGSEAQMEHMCNLLHDQTSAEPLKEALLTAICIGNRPLVELILSLFKDFPHEERSGCVDSEAYLPHITPLMLACILNNFAIVECLLLRGHSIDLPHHKTCK</sequence>
<evidence type="ECO:0000256" key="2">
    <source>
        <dbReference type="ARBA" id="ARBA00023065"/>
    </source>
</evidence>
<dbReference type="Pfam" id="PF13606">
    <property type="entry name" value="Ank_3"/>
    <property type="match status" value="1"/>
</dbReference>
<dbReference type="PANTHER" id="PTHR10117:SF50">
    <property type="entry name" value="ANK_REP_REGION DOMAIN-CONTAINING PROTEIN"/>
    <property type="match status" value="1"/>
</dbReference>
<dbReference type="WBParaSite" id="Hba_19154">
    <property type="protein sequence ID" value="Hba_19154"/>
    <property type="gene ID" value="Hba_19154"/>
</dbReference>
<dbReference type="Gene3D" id="1.25.40.20">
    <property type="entry name" value="Ankyrin repeat-containing domain"/>
    <property type="match status" value="1"/>
</dbReference>
<accession>A0A1I7XN43</accession>
<dbReference type="GO" id="GO:0034703">
    <property type="term" value="C:cation channel complex"/>
    <property type="evidence" value="ECO:0007669"/>
    <property type="project" value="TreeGrafter"/>
</dbReference>
<evidence type="ECO:0000256" key="3">
    <source>
        <dbReference type="ARBA" id="ARBA00023303"/>
    </source>
</evidence>
<dbReference type="GO" id="GO:0051480">
    <property type="term" value="P:regulation of cytosolic calcium ion concentration"/>
    <property type="evidence" value="ECO:0007669"/>
    <property type="project" value="TreeGrafter"/>
</dbReference>
<keyword evidence="3" id="KW-0407">Ion channel</keyword>
<dbReference type="SUPFAM" id="SSF48403">
    <property type="entry name" value="Ankyrin repeat"/>
    <property type="match status" value="1"/>
</dbReference>
<keyword evidence="4" id="KW-1185">Reference proteome</keyword>
<dbReference type="InterPro" id="IPR002110">
    <property type="entry name" value="Ankyrin_rpt"/>
</dbReference>
<dbReference type="Proteomes" id="UP000095283">
    <property type="component" value="Unplaced"/>
</dbReference>
<dbReference type="AlphaFoldDB" id="A0A1I7XN43"/>
<reference evidence="5" key="1">
    <citation type="submission" date="2016-11" db="UniProtKB">
        <authorList>
            <consortium name="WormBaseParasite"/>
        </authorList>
    </citation>
    <scope>IDENTIFICATION</scope>
</reference>
<organism evidence="4 5">
    <name type="scientific">Heterorhabditis bacteriophora</name>
    <name type="common">Entomopathogenic nematode worm</name>
    <dbReference type="NCBI Taxonomy" id="37862"/>
    <lineage>
        <taxon>Eukaryota</taxon>
        <taxon>Metazoa</taxon>
        <taxon>Ecdysozoa</taxon>
        <taxon>Nematoda</taxon>
        <taxon>Chromadorea</taxon>
        <taxon>Rhabditida</taxon>
        <taxon>Rhabditina</taxon>
        <taxon>Rhabditomorpha</taxon>
        <taxon>Strongyloidea</taxon>
        <taxon>Heterorhabditidae</taxon>
        <taxon>Heterorhabditis</taxon>
    </lineage>
</organism>
<name>A0A1I7XN43_HETBA</name>
<dbReference type="GO" id="GO:0070679">
    <property type="term" value="F:inositol 1,4,5 trisphosphate binding"/>
    <property type="evidence" value="ECO:0007669"/>
    <property type="project" value="TreeGrafter"/>
</dbReference>
<evidence type="ECO:0000313" key="4">
    <source>
        <dbReference type="Proteomes" id="UP000095283"/>
    </source>
</evidence>
<dbReference type="InterPro" id="IPR002153">
    <property type="entry name" value="TRPC_channel"/>
</dbReference>
<evidence type="ECO:0000256" key="1">
    <source>
        <dbReference type="ARBA" id="ARBA00022448"/>
    </source>
</evidence>